<evidence type="ECO:0000256" key="3">
    <source>
        <dbReference type="ARBA" id="ARBA00022801"/>
    </source>
</evidence>
<dbReference type="EMBL" id="SLWS01000001">
    <property type="protein sequence ID" value="TCO64243.1"/>
    <property type="molecule type" value="Genomic_DNA"/>
</dbReference>
<proteinExistence type="inferred from homology"/>
<dbReference type="GO" id="GO:0052689">
    <property type="term" value="F:carboxylic ester hydrolase activity"/>
    <property type="evidence" value="ECO:0007669"/>
    <property type="project" value="UniProtKB-KW"/>
</dbReference>
<dbReference type="AlphaFoldDB" id="A0A4R2JV16"/>
<comment type="caution">
    <text evidence="5">The sequence shown here is derived from an EMBL/GenBank/DDBJ whole genome shotgun (WGS) entry which is preliminary data.</text>
</comment>
<sequence length="150" mass="15818">MVSGRDLVLSQTRARIAQCGAAHTKIALIGYSQGSLAVGDAIERMSSSERGTIKGVVHFGDPRFTPFINGAGFAIALGIAGPRPPYRDGVGGRTKSFCHLGDPICGFWYPTQYALQVGTNLLAACVIAKDNCPHMTYRSSDAAAFLAGKI</sequence>
<evidence type="ECO:0000256" key="2">
    <source>
        <dbReference type="ARBA" id="ARBA00022487"/>
    </source>
</evidence>
<evidence type="ECO:0000256" key="1">
    <source>
        <dbReference type="ARBA" id="ARBA00007534"/>
    </source>
</evidence>
<organism evidence="5 6">
    <name type="scientific">Actinocrispum wychmicini</name>
    <dbReference type="NCBI Taxonomy" id="1213861"/>
    <lineage>
        <taxon>Bacteria</taxon>
        <taxon>Bacillati</taxon>
        <taxon>Actinomycetota</taxon>
        <taxon>Actinomycetes</taxon>
        <taxon>Pseudonocardiales</taxon>
        <taxon>Pseudonocardiaceae</taxon>
        <taxon>Actinocrispum</taxon>
    </lineage>
</organism>
<dbReference type="InterPro" id="IPR000675">
    <property type="entry name" value="Cutinase/axe"/>
</dbReference>
<dbReference type="PANTHER" id="PTHR33630">
    <property type="entry name" value="CUTINASE RV1984C-RELATED-RELATED"/>
    <property type="match status" value="1"/>
</dbReference>
<dbReference type="Pfam" id="PF01083">
    <property type="entry name" value="Cutinase"/>
    <property type="match status" value="1"/>
</dbReference>
<evidence type="ECO:0000313" key="5">
    <source>
        <dbReference type="EMBL" id="TCO64243.1"/>
    </source>
</evidence>
<dbReference type="RefSeq" id="WP_165960149.1">
    <property type="nucleotide sequence ID" value="NZ_SLWS01000001.1"/>
</dbReference>
<keyword evidence="2" id="KW-0719">Serine esterase</keyword>
<gene>
    <name evidence="5" type="ORF">EV192_1017</name>
</gene>
<protein>
    <submittedName>
        <fullName evidence="5">Cutinase</fullName>
    </submittedName>
</protein>
<dbReference type="InterPro" id="IPR029058">
    <property type="entry name" value="AB_hydrolase_fold"/>
</dbReference>
<dbReference type="Proteomes" id="UP000295680">
    <property type="component" value="Unassembled WGS sequence"/>
</dbReference>
<keyword evidence="6" id="KW-1185">Reference proteome</keyword>
<keyword evidence="3" id="KW-0378">Hydrolase</keyword>
<evidence type="ECO:0000256" key="4">
    <source>
        <dbReference type="ARBA" id="ARBA00023157"/>
    </source>
</evidence>
<reference evidence="5 6" key="1">
    <citation type="submission" date="2019-03" db="EMBL/GenBank/DDBJ databases">
        <title>Genomic Encyclopedia of Type Strains, Phase IV (KMG-IV): sequencing the most valuable type-strain genomes for metagenomic binning, comparative biology and taxonomic classification.</title>
        <authorList>
            <person name="Goeker M."/>
        </authorList>
    </citation>
    <scope>NUCLEOTIDE SEQUENCE [LARGE SCALE GENOMIC DNA]</scope>
    <source>
        <strain evidence="5 6">DSM 45934</strain>
    </source>
</reference>
<dbReference type="PANTHER" id="PTHR33630:SF9">
    <property type="entry name" value="CUTINASE 4"/>
    <property type="match status" value="1"/>
</dbReference>
<name>A0A4R2JV16_9PSEU</name>
<comment type="similarity">
    <text evidence="1">Belongs to the cutinase family.</text>
</comment>
<evidence type="ECO:0000313" key="6">
    <source>
        <dbReference type="Proteomes" id="UP000295680"/>
    </source>
</evidence>
<dbReference type="SUPFAM" id="SSF53474">
    <property type="entry name" value="alpha/beta-Hydrolases"/>
    <property type="match status" value="1"/>
</dbReference>
<dbReference type="Gene3D" id="3.40.50.1820">
    <property type="entry name" value="alpha/beta hydrolase"/>
    <property type="match status" value="1"/>
</dbReference>
<keyword evidence="4" id="KW-1015">Disulfide bond</keyword>
<accession>A0A4R2JV16</accession>